<evidence type="ECO:0000256" key="1">
    <source>
        <dbReference type="ARBA" id="ARBA00007734"/>
    </source>
</evidence>
<evidence type="ECO:0000259" key="3">
    <source>
        <dbReference type="Pfam" id="PF01464"/>
    </source>
</evidence>
<gene>
    <name evidence="4" type="ORF">JJ685_06495</name>
</gene>
<reference evidence="4 5" key="1">
    <citation type="journal article" date="2017" name="Int. J. Syst. Evol. Microbiol.">
        <title>Ramlibacter monticola sp. nov., isolated from forest soil.</title>
        <authorList>
            <person name="Chaudhary D.K."/>
            <person name="Kim J."/>
        </authorList>
    </citation>
    <scope>NUCLEOTIDE SEQUENCE [LARGE SCALE GENOMIC DNA]</scope>
    <source>
        <strain evidence="4 5">KACC 19175</strain>
    </source>
</reference>
<dbReference type="InterPro" id="IPR008258">
    <property type="entry name" value="Transglycosylase_SLT_dom_1"/>
</dbReference>
<accession>A0A936YY91</accession>
<comment type="similarity">
    <text evidence="1">Belongs to the transglycosylase Slt family.</text>
</comment>
<sequence length="213" mass="21863">MSDPRTRWRLRAGAAALCCAALGAAQAAQAPIQVTDEGDEGLLLSNLDGPFEPEPAVPGAPRAATPALAAATAGKSGTLAKRREAWSPLVSAAARTHGLPEALLQAVIETESGFNPAAVSPKGALGLMQLMPGTARTLNVANPRDPAANVDGGARYLKDLLARFGNNLALALAAYNAGPGAVERTGGIPRNAETQAYVPRVISRYHRLQSGAD</sequence>
<feature type="domain" description="Transglycosylase SLT" evidence="3">
    <location>
        <begin position="90"/>
        <end position="196"/>
    </location>
</feature>
<dbReference type="GO" id="GO:0000270">
    <property type="term" value="P:peptidoglycan metabolic process"/>
    <property type="evidence" value="ECO:0007669"/>
    <property type="project" value="InterPro"/>
</dbReference>
<dbReference type="GO" id="GO:0008933">
    <property type="term" value="F:peptidoglycan lytic transglycosylase activity"/>
    <property type="evidence" value="ECO:0007669"/>
    <property type="project" value="InterPro"/>
</dbReference>
<evidence type="ECO:0000313" key="4">
    <source>
        <dbReference type="EMBL" id="MBL0390792.1"/>
    </source>
</evidence>
<comment type="caution">
    <text evidence="4">The sequence shown here is derived from an EMBL/GenBank/DDBJ whole genome shotgun (WGS) entry which is preliminary data.</text>
</comment>
<dbReference type="EMBL" id="JAEQNE010000001">
    <property type="protein sequence ID" value="MBL0390792.1"/>
    <property type="molecule type" value="Genomic_DNA"/>
</dbReference>
<dbReference type="SUPFAM" id="SSF53955">
    <property type="entry name" value="Lysozyme-like"/>
    <property type="match status" value="1"/>
</dbReference>
<dbReference type="Proteomes" id="UP000599109">
    <property type="component" value="Unassembled WGS sequence"/>
</dbReference>
<dbReference type="Gene3D" id="1.10.530.10">
    <property type="match status" value="1"/>
</dbReference>
<name>A0A936YY91_9BURK</name>
<evidence type="ECO:0000313" key="5">
    <source>
        <dbReference type="Proteomes" id="UP000599109"/>
    </source>
</evidence>
<evidence type="ECO:0000256" key="2">
    <source>
        <dbReference type="SAM" id="SignalP"/>
    </source>
</evidence>
<dbReference type="CDD" id="cd00254">
    <property type="entry name" value="LT-like"/>
    <property type="match status" value="1"/>
</dbReference>
<keyword evidence="5" id="KW-1185">Reference proteome</keyword>
<proteinExistence type="inferred from homology"/>
<dbReference type="PANTHER" id="PTHR37423:SF2">
    <property type="entry name" value="MEMBRANE-BOUND LYTIC MUREIN TRANSGLYCOSYLASE C"/>
    <property type="match status" value="1"/>
</dbReference>
<dbReference type="InterPro" id="IPR000189">
    <property type="entry name" value="Transglyc_AS"/>
</dbReference>
<feature type="signal peptide" evidence="2">
    <location>
        <begin position="1"/>
        <end position="27"/>
    </location>
</feature>
<dbReference type="Pfam" id="PF01464">
    <property type="entry name" value="SLT"/>
    <property type="match status" value="1"/>
</dbReference>
<dbReference type="PROSITE" id="PS00922">
    <property type="entry name" value="TRANSGLYCOSYLASE"/>
    <property type="match status" value="1"/>
</dbReference>
<dbReference type="PANTHER" id="PTHR37423">
    <property type="entry name" value="SOLUBLE LYTIC MUREIN TRANSGLYCOSYLASE-RELATED"/>
    <property type="match status" value="1"/>
</dbReference>
<protein>
    <submittedName>
        <fullName evidence="4">Lytic transglycosylase domain-containing protein</fullName>
    </submittedName>
</protein>
<dbReference type="RefSeq" id="WP_201673371.1">
    <property type="nucleotide sequence ID" value="NZ_JAEQNE010000001.1"/>
</dbReference>
<feature type="chain" id="PRO_5036839051" evidence="2">
    <location>
        <begin position="28"/>
        <end position="213"/>
    </location>
</feature>
<dbReference type="GO" id="GO:0016020">
    <property type="term" value="C:membrane"/>
    <property type="evidence" value="ECO:0007669"/>
    <property type="project" value="InterPro"/>
</dbReference>
<dbReference type="AlphaFoldDB" id="A0A936YY91"/>
<dbReference type="InterPro" id="IPR023346">
    <property type="entry name" value="Lysozyme-like_dom_sf"/>
</dbReference>
<keyword evidence="2" id="KW-0732">Signal</keyword>
<organism evidence="4 5">
    <name type="scientific">Ramlibacter monticola</name>
    <dbReference type="NCBI Taxonomy" id="1926872"/>
    <lineage>
        <taxon>Bacteria</taxon>
        <taxon>Pseudomonadati</taxon>
        <taxon>Pseudomonadota</taxon>
        <taxon>Betaproteobacteria</taxon>
        <taxon>Burkholderiales</taxon>
        <taxon>Comamonadaceae</taxon>
        <taxon>Ramlibacter</taxon>
    </lineage>
</organism>